<dbReference type="PANTHER" id="PTHR37841:SF1">
    <property type="entry name" value="DUF3298 DOMAIN-CONTAINING PROTEIN"/>
    <property type="match status" value="1"/>
</dbReference>
<protein>
    <submittedName>
        <fullName evidence="1">GLPGLI family protein</fullName>
    </submittedName>
</protein>
<dbReference type="EMBL" id="FNUT01000003">
    <property type="protein sequence ID" value="SEF86729.1"/>
    <property type="molecule type" value="Genomic_DNA"/>
</dbReference>
<organism evidence="1 2">
    <name type="scientific">Sphingobacterium lactis</name>
    <dbReference type="NCBI Taxonomy" id="797291"/>
    <lineage>
        <taxon>Bacteria</taxon>
        <taxon>Pseudomonadati</taxon>
        <taxon>Bacteroidota</taxon>
        <taxon>Sphingobacteriia</taxon>
        <taxon>Sphingobacteriales</taxon>
        <taxon>Sphingobacteriaceae</taxon>
        <taxon>Sphingobacterium</taxon>
    </lineage>
</organism>
<dbReference type="Pfam" id="PF14903">
    <property type="entry name" value="WG_beta_rep"/>
    <property type="match status" value="2"/>
</dbReference>
<dbReference type="InterPro" id="IPR032774">
    <property type="entry name" value="WG_beta_rep"/>
</dbReference>
<dbReference type="PANTHER" id="PTHR37841">
    <property type="entry name" value="GLR2918 PROTEIN"/>
    <property type="match status" value="1"/>
</dbReference>
<dbReference type="Proteomes" id="UP000236731">
    <property type="component" value="Unassembled WGS sequence"/>
</dbReference>
<sequence>MSPIASTPTCSVPSTDIHQKDSISFCRINKKDEVCAYTSRQMKSLFSIILLTFITFSGVAQESYRIEYTIRLDQKLKDFIRDTSQEEMDQHTRKRLSDYLDMEGKASIRTWVTSEMVLSKFHPVGKSTQLVDKKNNKVYLLDSVSQRYAGLPEDVQTSVLKTTVLKETAEIAGINCKAAILEASNDEMNTGNMTYKVWYTENLPKVYWKDYQFLAEVPGAVLRLAVDGYTYEAIRVKKENINPEIFSIPHNYKETDVEALTLLLDPHAEDMDLGEDRIAFMESGNTLYGIKNEKNEVLAKPQFVTITPYHDDVAIATLPEDAAVLIDLNGQIIGGERYDYIDFFLHRDAYLFSKNGKTSLMDKQGKQIWPHAYDQVESSGQKYAIVMEGEQMGIIDHNGNSVVPLAPRGIDQCDQYHYISDTGNGPKVYTIVDEKLVFEGYDIILLTGEKDLFVVSKDADSFGLANKNGELILPMEYSYITPFSNGRASVMKNNAEDEYYINTKGEQILEDDTI</sequence>
<gene>
    <name evidence="1" type="ORF">SAMN05421877_103135</name>
</gene>
<dbReference type="AlphaFoldDB" id="A0A1H5VHD4"/>
<accession>A0A1H5VHD4</accession>
<keyword evidence="2" id="KW-1185">Reference proteome</keyword>
<name>A0A1H5VHD4_9SPHI</name>
<evidence type="ECO:0000313" key="1">
    <source>
        <dbReference type="EMBL" id="SEF86729.1"/>
    </source>
</evidence>
<evidence type="ECO:0000313" key="2">
    <source>
        <dbReference type="Proteomes" id="UP000236731"/>
    </source>
</evidence>
<reference evidence="2" key="1">
    <citation type="submission" date="2016-10" db="EMBL/GenBank/DDBJ databases">
        <authorList>
            <person name="Varghese N."/>
            <person name="Submissions S."/>
        </authorList>
    </citation>
    <scope>NUCLEOTIDE SEQUENCE [LARGE SCALE GENOMIC DNA]</scope>
    <source>
        <strain evidence="2">DSM 22361</strain>
    </source>
</reference>
<proteinExistence type="predicted"/>